<dbReference type="Proteomes" id="UP000248014">
    <property type="component" value="Unassembled WGS sequence"/>
</dbReference>
<gene>
    <name evidence="1" type="ORF">C7451_102276</name>
</gene>
<keyword evidence="2" id="KW-1185">Reference proteome</keyword>
<protein>
    <submittedName>
        <fullName evidence="1">Uncharacterized protein</fullName>
    </submittedName>
</protein>
<dbReference type="EMBL" id="QJJM01000002">
    <property type="protein sequence ID" value="PXW78604.1"/>
    <property type="molecule type" value="Genomic_DNA"/>
</dbReference>
<organism evidence="1 2">
    <name type="scientific">Blastomonas natatoria</name>
    <dbReference type="NCBI Taxonomy" id="34015"/>
    <lineage>
        <taxon>Bacteria</taxon>
        <taxon>Pseudomonadati</taxon>
        <taxon>Pseudomonadota</taxon>
        <taxon>Alphaproteobacteria</taxon>
        <taxon>Sphingomonadales</taxon>
        <taxon>Sphingomonadaceae</taxon>
        <taxon>Blastomonas</taxon>
    </lineage>
</organism>
<name>A0A2V3VBQ6_9SPHN</name>
<evidence type="ECO:0000313" key="1">
    <source>
        <dbReference type="EMBL" id="PXW78604.1"/>
    </source>
</evidence>
<proteinExistence type="predicted"/>
<reference evidence="1 2" key="1">
    <citation type="submission" date="2018-05" db="EMBL/GenBank/DDBJ databases">
        <title>Genomic Encyclopedia of Type Strains, Phase IV (KMG-IV): sequencing the most valuable type-strain genomes for metagenomic binning, comparative biology and taxonomic classification.</title>
        <authorList>
            <person name="Goeker M."/>
        </authorList>
    </citation>
    <scope>NUCLEOTIDE SEQUENCE [LARGE SCALE GENOMIC DNA]</scope>
    <source>
        <strain evidence="1 2">DSM 3183</strain>
    </source>
</reference>
<comment type="caution">
    <text evidence="1">The sequence shown here is derived from an EMBL/GenBank/DDBJ whole genome shotgun (WGS) entry which is preliminary data.</text>
</comment>
<dbReference type="AlphaFoldDB" id="A0A2V3VBQ6"/>
<dbReference type="OrthoDB" id="7596780at2"/>
<accession>A0A2V3VBQ6</accession>
<sequence>METEFQANEKVEQMKKGMRAWVHGAALIAFATTPAMAKDRKNPAPPASPELFEALQGCRAITDNGQRLACFDAASAKLYAAVEAKQIVVIEDKEVKKAKRTLFGFRLPDLSIFGGDGNDTEEDKTLTTTVATVRRAEGGRWNIGIPEGAVWQTTEPLPIDPSVGDDLEIKAGIMGGYFLKVRNKRSVRAKRIE</sequence>
<evidence type="ECO:0000313" key="2">
    <source>
        <dbReference type="Proteomes" id="UP000248014"/>
    </source>
</evidence>
<dbReference type="RefSeq" id="WP_110297668.1">
    <property type="nucleotide sequence ID" value="NZ_QJJM01000002.1"/>
</dbReference>